<dbReference type="InterPro" id="IPR018838">
    <property type="entry name" value="ZGRF1-like_N"/>
</dbReference>
<feature type="domain" description="5'-3' DNA helicase ZGRF1-like N-terminal" evidence="2">
    <location>
        <begin position="86"/>
        <end position="159"/>
    </location>
</feature>
<dbReference type="Pfam" id="PF10382">
    <property type="entry name" value="ZGRF1-like_N"/>
    <property type="match status" value="1"/>
</dbReference>
<dbReference type="InterPro" id="IPR052800">
    <property type="entry name" value="DNA_Repair_Helicase_ZGRF1"/>
</dbReference>
<feature type="region of interest" description="Disordered" evidence="1">
    <location>
        <begin position="299"/>
        <end position="339"/>
    </location>
</feature>
<dbReference type="PANTHER" id="PTHR28535:SF1">
    <property type="entry name" value="PROTEIN ZGRF1"/>
    <property type="match status" value="1"/>
</dbReference>
<comment type="caution">
    <text evidence="3">The sequence shown here is derived from an EMBL/GenBank/DDBJ whole genome shotgun (WGS) entry which is preliminary data.</text>
</comment>
<evidence type="ECO:0000259" key="2">
    <source>
        <dbReference type="Pfam" id="PF10382"/>
    </source>
</evidence>
<dbReference type="PANTHER" id="PTHR28535">
    <property type="entry name" value="ZINC FINGER GRF-TYPE CONTAINING 1"/>
    <property type="match status" value="1"/>
</dbReference>
<feature type="compositionally biased region" description="Polar residues" evidence="1">
    <location>
        <begin position="330"/>
        <end position="339"/>
    </location>
</feature>
<dbReference type="GO" id="GO:0035861">
    <property type="term" value="C:site of double-strand break"/>
    <property type="evidence" value="ECO:0007669"/>
    <property type="project" value="TreeGrafter"/>
</dbReference>
<dbReference type="Proteomes" id="UP000824469">
    <property type="component" value="Unassembled WGS sequence"/>
</dbReference>
<dbReference type="EMBL" id="JAHRHJ020003813">
    <property type="protein sequence ID" value="KAH9287621.1"/>
    <property type="molecule type" value="Genomic_DNA"/>
</dbReference>
<sequence length="413" mass="46855">ALIYDDCRNLLDYRFLRNFEEVEIGKSLEFDSVLVEICDTIAKESCFPDINTERRQIQIIKVVEATKKLGLHVNQSEVDMKDANSKEWHVVYTKQKKQKMKKYIDGILKLLVLGAWKRQVILSTEDGKILEKRYLNCQEDVKSNCRLEFEEYLVEVGEPKVCQTVSESCVTSSNEIISTFDGCPSIESKAGNAMTLISKDVSSRCPKDLENNTFRKDIIERSNIGPDHKKHKDGEKVHIEPIRTVNQILTILKKPIISKDNIYDAPVFNPVLRCSTSLTIEESFFPNILNETSKQGVRSEYPFKESVSKDDGNEEGGSLKAGQGIHSEKPPSQGSSMESVKSLLIPTTNSLKYSRRHFIAPAVEINASVQHLVFPETNAVQKFRQVLIPNKFASLASYRHIMSSVVYNEINLM</sequence>
<evidence type="ECO:0000313" key="3">
    <source>
        <dbReference type="EMBL" id="KAH9287621.1"/>
    </source>
</evidence>
<feature type="non-terminal residue" evidence="3">
    <location>
        <position position="413"/>
    </location>
</feature>
<accession>A0AA38F391</accession>
<organism evidence="3 4">
    <name type="scientific">Taxus chinensis</name>
    <name type="common">Chinese yew</name>
    <name type="synonym">Taxus wallichiana var. chinensis</name>
    <dbReference type="NCBI Taxonomy" id="29808"/>
    <lineage>
        <taxon>Eukaryota</taxon>
        <taxon>Viridiplantae</taxon>
        <taxon>Streptophyta</taxon>
        <taxon>Embryophyta</taxon>
        <taxon>Tracheophyta</taxon>
        <taxon>Spermatophyta</taxon>
        <taxon>Pinopsida</taxon>
        <taxon>Pinidae</taxon>
        <taxon>Conifers II</taxon>
        <taxon>Cupressales</taxon>
        <taxon>Taxaceae</taxon>
        <taxon>Taxus</taxon>
    </lineage>
</organism>
<feature type="non-terminal residue" evidence="3">
    <location>
        <position position="1"/>
    </location>
</feature>
<dbReference type="GO" id="GO:0006302">
    <property type="term" value="P:double-strand break repair"/>
    <property type="evidence" value="ECO:0007669"/>
    <property type="project" value="TreeGrafter"/>
</dbReference>
<proteinExistence type="predicted"/>
<evidence type="ECO:0000256" key="1">
    <source>
        <dbReference type="SAM" id="MobiDB-lite"/>
    </source>
</evidence>
<evidence type="ECO:0000313" key="4">
    <source>
        <dbReference type="Proteomes" id="UP000824469"/>
    </source>
</evidence>
<reference evidence="3 4" key="1">
    <citation type="journal article" date="2021" name="Nat. Plants">
        <title>The Taxus genome provides insights into paclitaxel biosynthesis.</title>
        <authorList>
            <person name="Xiong X."/>
            <person name="Gou J."/>
            <person name="Liao Q."/>
            <person name="Li Y."/>
            <person name="Zhou Q."/>
            <person name="Bi G."/>
            <person name="Li C."/>
            <person name="Du R."/>
            <person name="Wang X."/>
            <person name="Sun T."/>
            <person name="Guo L."/>
            <person name="Liang H."/>
            <person name="Lu P."/>
            <person name="Wu Y."/>
            <person name="Zhang Z."/>
            <person name="Ro D.K."/>
            <person name="Shang Y."/>
            <person name="Huang S."/>
            <person name="Yan J."/>
        </authorList>
    </citation>
    <scope>NUCLEOTIDE SEQUENCE [LARGE SCALE GENOMIC DNA]</scope>
    <source>
        <strain evidence="3">Ta-2019</strain>
    </source>
</reference>
<gene>
    <name evidence="3" type="ORF">KI387_031738</name>
</gene>
<feature type="compositionally biased region" description="Basic and acidic residues" evidence="1">
    <location>
        <begin position="301"/>
        <end position="311"/>
    </location>
</feature>
<name>A0AA38F391_TAXCH</name>
<protein>
    <recommendedName>
        <fullName evidence="2">5'-3' DNA helicase ZGRF1-like N-terminal domain-containing protein</fullName>
    </recommendedName>
</protein>
<keyword evidence="4" id="KW-1185">Reference proteome</keyword>
<dbReference type="GO" id="GO:0005634">
    <property type="term" value="C:nucleus"/>
    <property type="evidence" value="ECO:0007669"/>
    <property type="project" value="TreeGrafter"/>
</dbReference>
<dbReference type="AlphaFoldDB" id="A0AA38F391"/>